<feature type="compositionally biased region" description="Polar residues" evidence="1">
    <location>
        <begin position="253"/>
        <end position="263"/>
    </location>
</feature>
<dbReference type="InterPro" id="IPR036188">
    <property type="entry name" value="FAD/NAD-bd_sf"/>
</dbReference>
<dbReference type="Gene3D" id="3.90.660.20">
    <property type="entry name" value="Protoporphyrinogen oxidase, mitochondrial, domain 2"/>
    <property type="match status" value="1"/>
</dbReference>
<name>A0A6J7F411_9ZZZZ</name>
<dbReference type="Gene3D" id="1.10.3110.10">
    <property type="entry name" value="protoporphyrinogen ix oxidase, domain 3"/>
    <property type="match status" value="1"/>
</dbReference>
<accession>A0A6J7F411</accession>
<dbReference type="SUPFAM" id="SSF51905">
    <property type="entry name" value="FAD/NAD(P)-binding domain"/>
    <property type="match status" value="1"/>
</dbReference>
<evidence type="ECO:0000313" key="2">
    <source>
        <dbReference type="EMBL" id="CAB4888245.1"/>
    </source>
</evidence>
<evidence type="ECO:0000256" key="1">
    <source>
        <dbReference type="SAM" id="MobiDB-lite"/>
    </source>
</evidence>
<feature type="region of interest" description="Disordered" evidence="1">
    <location>
        <begin position="226"/>
        <end position="265"/>
    </location>
</feature>
<organism evidence="2">
    <name type="scientific">freshwater metagenome</name>
    <dbReference type="NCBI Taxonomy" id="449393"/>
    <lineage>
        <taxon>unclassified sequences</taxon>
        <taxon>metagenomes</taxon>
        <taxon>ecological metagenomes</taxon>
    </lineage>
</organism>
<dbReference type="AlphaFoldDB" id="A0A6J7F411"/>
<protein>
    <submittedName>
        <fullName evidence="2">Unannotated protein</fullName>
    </submittedName>
</protein>
<sequence length="341" mass="36253">MSPTRANAFDIAVIATDASGLVAALDCARIGLRVVVWEIPGRQVGDEHSAIGGIVAEVCDDVGISFALTRPQPGDENILGIPTNPFSSAVRRTLGWRGAWRVYLDRVMPIMGIGNERSFAKLVTRRLGQRAYRLMIQPRVVGETGATEDLDVGDLVPGLAEATSRVGSLTLGVIEMMAADERAVQRVTLTEGMTALTQALRARLDYFAVTRFICREVTVVPSARGCGVTGRPAQRPELRPERGVGDPSDDSIVDSSAAENTSDVGDVGDQVSCEATALLAPRLYCDFFADSPSPRGCVGLDERQPTLPAAIEASRRAAAEVRQSLLSDSEIPPIGPIDLGG</sequence>
<gene>
    <name evidence="2" type="ORF">UFOPK3516_00123</name>
</gene>
<dbReference type="EMBL" id="CAFBMB010000004">
    <property type="protein sequence ID" value="CAB4888245.1"/>
    <property type="molecule type" value="Genomic_DNA"/>
</dbReference>
<reference evidence="2" key="1">
    <citation type="submission" date="2020-05" db="EMBL/GenBank/DDBJ databases">
        <authorList>
            <person name="Chiriac C."/>
            <person name="Salcher M."/>
            <person name="Ghai R."/>
            <person name="Kavagutti S V."/>
        </authorList>
    </citation>
    <scope>NUCLEOTIDE SEQUENCE</scope>
</reference>
<feature type="compositionally biased region" description="Basic and acidic residues" evidence="1">
    <location>
        <begin position="234"/>
        <end position="244"/>
    </location>
</feature>
<proteinExistence type="predicted"/>